<comment type="caution">
    <text evidence="11">The sequence shown here is derived from an EMBL/GenBank/DDBJ whole genome shotgun (WGS) entry which is preliminary data.</text>
</comment>
<keyword evidence="5" id="KW-0408">Iron</keyword>
<sequence length="70" mass="7495">MYVCICQSVTDREIRQAVDRGARTILDLQSELGVATGCGRCESCARDVMNEQLWTGTPAAGDLTPVMACG</sequence>
<organism evidence="11 12">
    <name type="scientific">Thioalkalicoccus limnaeus</name>
    <dbReference type="NCBI Taxonomy" id="120681"/>
    <lineage>
        <taxon>Bacteria</taxon>
        <taxon>Pseudomonadati</taxon>
        <taxon>Pseudomonadota</taxon>
        <taxon>Gammaproteobacteria</taxon>
        <taxon>Chromatiales</taxon>
        <taxon>Chromatiaceae</taxon>
        <taxon>Thioalkalicoccus</taxon>
    </lineage>
</organism>
<keyword evidence="1" id="KW-0813">Transport</keyword>
<reference evidence="11 12" key="1">
    <citation type="submission" date="2024-05" db="EMBL/GenBank/DDBJ databases">
        <title>Genome Sequence and Characterization of the New Strain Purple Sulfur Bacterium of Genus Thioalkalicoccus.</title>
        <authorList>
            <person name="Bryantseva I.A."/>
            <person name="Kyndt J.A."/>
            <person name="Imhoff J.F."/>
        </authorList>
    </citation>
    <scope>NUCLEOTIDE SEQUENCE [LARGE SCALE GENOMIC DNA]</scope>
    <source>
        <strain evidence="11 12">Um2</strain>
    </source>
</reference>
<dbReference type="PANTHER" id="PTHR37424:SF1">
    <property type="entry name" value="BACTERIOFERRITIN-ASSOCIATED FERREDOXIN"/>
    <property type="match status" value="1"/>
</dbReference>
<dbReference type="Proteomes" id="UP001564408">
    <property type="component" value="Unassembled WGS sequence"/>
</dbReference>
<evidence type="ECO:0000256" key="7">
    <source>
        <dbReference type="ARBA" id="ARBA00034078"/>
    </source>
</evidence>
<evidence type="ECO:0000256" key="3">
    <source>
        <dbReference type="ARBA" id="ARBA00022723"/>
    </source>
</evidence>
<evidence type="ECO:0000259" key="10">
    <source>
        <dbReference type="Pfam" id="PF04324"/>
    </source>
</evidence>
<dbReference type="InterPro" id="IPR041854">
    <property type="entry name" value="BFD-like_2Fe2S-bd_dom_sf"/>
</dbReference>
<evidence type="ECO:0000313" key="11">
    <source>
        <dbReference type="EMBL" id="MEY6433786.1"/>
    </source>
</evidence>
<dbReference type="InterPro" id="IPR052371">
    <property type="entry name" value="BFD-associated_ferredoxin"/>
</dbReference>
<dbReference type="Gene3D" id="1.10.10.1100">
    <property type="entry name" value="BFD-like [2Fe-2S]-binding domain"/>
    <property type="match status" value="1"/>
</dbReference>
<evidence type="ECO:0000256" key="8">
    <source>
        <dbReference type="ARBA" id="ARBA00039386"/>
    </source>
</evidence>
<feature type="domain" description="BFD-like [2Fe-2S]-binding" evidence="10">
    <location>
        <begin position="2"/>
        <end position="50"/>
    </location>
</feature>
<protein>
    <recommendedName>
        <fullName evidence="8">Bacterioferritin-associated ferredoxin</fullName>
    </recommendedName>
</protein>
<dbReference type="InterPro" id="IPR007419">
    <property type="entry name" value="BFD-like_2Fe2S-bd_dom"/>
</dbReference>
<keyword evidence="12" id="KW-1185">Reference proteome</keyword>
<dbReference type="EMBL" id="JBDKXB010000028">
    <property type="protein sequence ID" value="MEY6433786.1"/>
    <property type="molecule type" value="Genomic_DNA"/>
</dbReference>
<keyword evidence="3" id="KW-0479">Metal-binding</keyword>
<dbReference type="Pfam" id="PF04324">
    <property type="entry name" value="Fer2_BFD"/>
    <property type="match status" value="1"/>
</dbReference>
<evidence type="ECO:0000313" key="12">
    <source>
        <dbReference type="Proteomes" id="UP001564408"/>
    </source>
</evidence>
<evidence type="ECO:0000256" key="4">
    <source>
        <dbReference type="ARBA" id="ARBA00022982"/>
    </source>
</evidence>
<evidence type="ECO:0000256" key="6">
    <source>
        <dbReference type="ARBA" id="ARBA00023014"/>
    </source>
</evidence>
<gene>
    <name evidence="11" type="ORF">ABC977_15380</name>
</gene>
<keyword evidence="2" id="KW-0001">2Fe-2S</keyword>
<proteinExistence type="inferred from homology"/>
<dbReference type="PANTHER" id="PTHR37424">
    <property type="entry name" value="BACTERIOFERRITIN-ASSOCIATED FERREDOXIN"/>
    <property type="match status" value="1"/>
</dbReference>
<keyword evidence="4" id="KW-0249">Electron transport</keyword>
<dbReference type="RefSeq" id="WP_369668171.1">
    <property type="nucleotide sequence ID" value="NZ_JBDKXB010000028.1"/>
</dbReference>
<comment type="similarity">
    <text evidence="9">Belongs to the Bfd family.</text>
</comment>
<name>A0ABV4BGX1_9GAMM</name>
<evidence type="ECO:0000256" key="9">
    <source>
        <dbReference type="ARBA" id="ARBA00046332"/>
    </source>
</evidence>
<accession>A0ABV4BGX1</accession>
<evidence type="ECO:0000256" key="5">
    <source>
        <dbReference type="ARBA" id="ARBA00023004"/>
    </source>
</evidence>
<evidence type="ECO:0000256" key="1">
    <source>
        <dbReference type="ARBA" id="ARBA00022448"/>
    </source>
</evidence>
<evidence type="ECO:0000256" key="2">
    <source>
        <dbReference type="ARBA" id="ARBA00022714"/>
    </source>
</evidence>
<comment type="cofactor">
    <cofactor evidence="7">
        <name>[2Fe-2S] cluster</name>
        <dbReference type="ChEBI" id="CHEBI:190135"/>
    </cofactor>
</comment>
<keyword evidence="6" id="KW-0411">Iron-sulfur</keyword>